<dbReference type="AlphaFoldDB" id="A0A3B0YHY6"/>
<dbReference type="EMBL" id="UOFJ01000336">
    <property type="protein sequence ID" value="VAW68434.1"/>
    <property type="molecule type" value="Genomic_DNA"/>
</dbReference>
<gene>
    <name evidence="1" type="ORF">MNBD_GAMMA10-2481</name>
</gene>
<reference evidence="1" key="1">
    <citation type="submission" date="2018-06" db="EMBL/GenBank/DDBJ databases">
        <authorList>
            <person name="Zhirakovskaya E."/>
        </authorList>
    </citation>
    <scope>NUCLEOTIDE SEQUENCE</scope>
</reference>
<organism evidence="1">
    <name type="scientific">hydrothermal vent metagenome</name>
    <dbReference type="NCBI Taxonomy" id="652676"/>
    <lineage>
        <taxon>unclassified sequences</taxon>
        <taxon>metagenomes</taxon>
        <taxon>ecological metagenomes</taxon>
    </lineage>
</organism>
<proteinExistence type="predicted"/>
<sequence length="52" mass="5667">ANRVRMKQLEKIRECLKEAKAITIQPAKSRYSPATQAGTSIILTQGGAAGYF</sequence>
<accession>A0A3B0YHY6</accession>
<feature type="non-terminal residue" evidence="1">
    <location>
        <position position="1"/>
    </location>
</feature>
<name>A0A3B0YHY6_9ZZZZ</name>
<protein>
    <submittedName>
        <fullName evidence="1">Uncharacterized protein</fullName>
    </submittedName>
</protein>
<evidence type="ECO:0000313" key="1">
    <source>
        <dbReference type="EMBL" id="VAW68434.1"/>
    </source>
</evidence>